<dbReference type="EMBL" id="JBHSDY010000002">
    <property type="protein sequence ID" value="MFC4297162.1"/>
    <property type="molecule type" value="Genomic_DNA"/>
</dbReference>
<comment type="pathway">
    <text evidence="2">Cofactor biosynthesis; molybdopterin biosynthesis.</text>
</comment>
<dbReference type="RefSeq" id="WP_376811721.1">
    <property type="nucleotide sequence ID" value="NZ_JBHSDY010000002.1"/>
</dbReference>
<comment type="function">
    <text evidence="2">May be involved in the biosynthesis of molybdopterin.</text>
</comment>
<keyword evidence="2" id="KW-0501">Molybdenum cofactor biosynthesis</keyword>
<keyword evidence="5" id="KW-1185">Reference proteome</keyword>
<comment type="caution">
    <text evidence="4">The sequence shown here is derived from an EMBL/GenBank/DDBJ whole genome shotgun (WGS) entry which is preliminary data.</text>
</comment>
<dbReference type="SMART" id="SM00852">
    <property type="entry name" value="MoCF_biosynth"/>
    <property type="match status" value="1"/>
</dbReference>
<evidence type="ECO:0000313" key="5">
    <source>
        <dbReference type="Proteomes" id="UP001595756"/>
    </source>
</evidence>
<protein>
    <recommendedName>
        <fullName evidence="1 2">Molybdenum cofactor biosynthesis protein B</fullName>
    </recommendedName>
</protein>
<dbReference type="Gene3D" id="3.40.980.10">
    <property type="entry name" value="MoaB/Mog-like domain"/>
    <property type="match status" value="1"/>
</dbReference>
<dbReference type="InterPro" id="IPR036425">
    <property type="entry name" value="MoaB/Mog-like_dom_sf"/>
</dbReference>
<dbReference type="Proteomes" id="UP001595756">
    <property type="component" value="Unassembled WGS sequence"/>
</dbReference>
<dbReference type="SUPFAM" id="SSF53218">
    <property type="entry name" value="Molybdenum cofactor biosynthesis proteins"/>
    <property type="match status" value="1"/>
</dbReference>
<dbReference type="NCBIfam" id="TIGR02667">
    <property type="entry name" value="moaB_proteo"/>
    <property type="match status" value="1"/>
</dbReference>
<feature type="domain" description="MoaB/Mog" evidence="3">
    <location>
        <begin position="15"/>
        <end position="159"/>
    </location>
</feature>
<evidence type="ECO:0000256" key="1">
    <source>
        <dbReference type="ARBA" id="ARBA00015262"/>
    </source>
</evidence>
<evidence type="ECO:0000313" key="4">
    <source>
        <dbReference type="EMBL" id="MFC4297162.1"/>
    </source>
</evidence>
<dbReference type="PIRSF" id="PIRSF006443">
    <property type="entry name" value="MoaB"/>
    <property type="match status" value="1"/>
</dbReference>
<organism evidence="4 5">
    <name type="scientific">Castellaniella hirudinis</name>
    <dbReference type="NCBI Taxonomy" id="1144617"/>
    <lineage>
        <taxon>Bacteria</taxon>
        <taxon>Pseudomonadati</taxon>
        <taxon>Pseudomonadota</taxon>
        <taxon>Betaproteobacteria</taxon>
        <taxon>Burkholderiales</taxon>
        <taxon>Alcaligenaceae</taxon>
        <taxon>Castellaniella</taxon>
    </lineage>
</organism>
<dbReference type="PANTHER" id="PTHR43232:SF2">
    <property type="entry name" value="MOLYBDENUM COFACTOR BIOSYNTHESIS PROTEIN B"/>
    <property type="match status" value="1"/>
</dbReference>
<name>A0ABV8RV91_9BURK</name>
<sequence>MKADPTLPPVTLRCAVLTISSRRTAAEDTTGDYLAAVLGEAGHTLHARALCPDDRYQIRRILSDWIADPAVQVILCNGGTGFSHGKSTIPAVTPLLDQVVPGFGELFRHLSWLDIGASALQSDALGGTANDTLVFCLPGSTGACRLAWEKILLSQLDSRQRPCNFASAYRAPTASTEP</sequence>
<dbReference type="Pfam" id="PF00994">
    <property type="entry name" value="MoCF_biosynth"/>
    <property type="match status" value="1"/>
</dbReference>
<dbReference type="PANTHER" id="PTHR43232">
    <property type="entry name" value="MOLYBDENUM COFACTOR BIOSYNTHESIS PROTEIN B"/>
    <property type="match status" value="1"/>
</dbReference>
<evidence type="ECO:0000259" key="3">
    <source>
        <dbReference type="SMART" id="SM00852"/>
    </source>
</evidence>
<dbReference type="NCBIfam" id="TIGR00177">
    <property type="entry name" value="molyb_syn"/>
    <property type="match status" value="1"/>
</dbReference>
<reference evidence="5" key="1">
    <citation type="journal article" date="2019" name="Int. J. Syst. Evol. Microbiol.">
        <title>The Global Catalogue of Microorganisms (GCM) 10K type strain sequencing project: providing services to taxonomists for standard genome sequencing and annotation.</title>
        <authorList>
            <consortium name="The Broad Institute Genomics Platform"/>
            <consortium name="The Broad Institute Genome Sequencing Center for Infectious Disease"/>
            <person name="Wu L."/>
            <person name="Ma J."/>
        </authorList>
    </citation>
    <scope>NUCLEOTIDE SEQUENCE [LARGE SCALE GENOMIC DNA]</scope>
    <source>
        <strain evidence="5">CGMCC 1.19029</strain>
    </source>
</reference>
<gene>
    <name evidence="4" type="primary">moaB</name>
    <name evidence="4" type="ORF">ACFO0J_03805</name>
</gene>
<dbReference type="CDD" id="cd00886">
    <property type="entry name" value="MogA_MoaB"/>
    <property type="match status" value="1"/>
</dbReference>
<dbReference type="InterPro" id="IPR001453">
    <property type="entry name" value="MoaB/Mog_dom"/>
</dbReference>
<comment type="similarity">
    <text evidence="2">Belongs to the MoaB/Mog family.</text>
</comment>
<accession>A0ABV8RV91</accession>
<dbReference type="InterPro" id="IPR013484">
    <property type="entry name" value="MoaB_proteobac"/>
</dbReference>
<dbReference type="InterPro" id="IPR012245">
    <property type="entry name" value="MoaB"/>
</dbReference>
<proteinExistence type="inferred from homology"/>
<evidence type="ECO:0000256" key="2">
    <source>
        <dbReference type="PIRNR" id="PIRNR006443"/>
    </source>
</evidence>